<dbReference type="VEuPathDB" id="FungiDB:LCOR_09512.1"/>
<evidence type="ECO:0000313" key="1">
    <source>
        <dbReference type="EMBL" id="CDH58660.1"/>
    </source>
</evidence>
<dbReference type="AlphaFoldDB" id="A0A068S9K9"/>
<comment type="caution">
    <text evidence="1">The sequence shown here is derived from an EMBL/GenBank/DDBJ whole genome shotgun (WGS) entry which is preliminary data.</text>
</comment>
<dbReference type="Proteomes" id="UP000027586">
    <property type="component" value="Unassembled WGS sequence"/>
</dbReference>
<proteinExistence type="predicted"/>
<name>A0A068S9K9_9FUNG</name>
<organism evidence="1 2">
    <name type="scientific">Lichtheimia corymbifera JMRC:FSU:9682</name>
    <dbReference type="NCBI Taxonomy" id="1263082"/>
    <lineage>
        <taxon>Eukaryota</taxon>
        <taxon>Fungi</taxon>
        <taxon>Fungi incertae sedis</taxon>
        <taxon>Mucoromycota</taxon>
        <taxon>Mucoromycotina</taxon>
        <taxon>Mucoromycetes</taxon>
        <taxon>Mucorales</taxon>
        <taxon>Lichtheimiaceae</taxon>
        <taxon>Lichtheimia</taxon>
    </lineage>
</organism>
<sequence length="69" mass="7767">MPRLNKGDRTESFVPATWRQRFSSLLPPLLLSHSRHPHQGGCRQGDIVALVLRVVMPPFLLGTHKGQLD</sequence>
<protein>
    <submittedName>
        <fullName evidence="1">Uncharacterized protein</fullName>
    </submittedName>
</protein>
<reference evidence="1" key="1">
    <citation type="submission" date="2013-08" db="EMBL/GenBank/DDBJ databases">
        <title>Gene expansion shapes genome architecture in the human pathogen Lichtheimia corymbifera: an evolutionary genomics analysis in the ancient terrestrial Mucorales (Mucoromycotina).</title>
        <authorList>
            <person name="Schwartze V.U."/>
            <person name="Winter S."/>
            <person name="Shelest E."/>
            <person name="Marcet-Houben M."/>
            <person name="Horn F."/>
            <person name="Wehner S."/>
            <person name="Hoffmann K."/>
            <person name="Riege K."/>
            <person name="Sammeth M."/>
            <person name="Nowrousian M."/>
            <person name="Valiante V."/>
            <person name="Linde J."/>
            <person name="Jacobsen I.D."/>
            <person name="Marz M."/>
            <person name="Brakhage A.A."/>
            <person name="Gabaldon T."/>
            <person name="Bocker S."/>
            <person name="Voigt K."/>
        </authorList>
    </citation>
    <scope>NUCLEOTIDE SEQUENCE [LARGE SCALE GENOMIC DNA]</scope>
    <source>
        <strain evidence="1">FSU 9682</strain>
    </source>
</reference>
<gene>
    <name evidence="1" type="ORF">LCOR_09512.1</name>
</gene>
<keyword evidence="2" id="KW-1185">Reference proteome</keyword>
<dbReference type="EMBL" id="CBTN010000059">
    <property type="protein sequence ID" value="CDH58660.1"/>
    <property type="molecule type" value="Genomic_DNA"/>
</dbReference>
<accession>A0A068S9K9</accession>
<evidence type="ECO:0000313" key="2">
    <source>
        <dbReference type="Proteomes" id="UP000027586"/>
    </source>
</evidence>